<evidence type="ECO:0000313" key="5">
    <source>
        <dbReference type="EMBL" id="PZQ86163.1"/>
    </source>
</evidence>
<dbReference type="EMBL" id="UFRV01000006">
    <property type="protein sequence ID" value="SUT92559.1"/>
    <property type="molecule type" value="Genomic_DNA"/>
</dbReference>
<evidence type="ECO:0000313" key="4">
    <source>
        <dbReference type="EMBL" id="MDH1438238.1"/>
    </source>
</evidence>
<dbReference type="Proteomes" id="UP000277537">
    <property type="component" value="Unassembled WGS sequence"/>
</dbReference>
<gene>
    <name evidence="8" type="ORF">ACNJC6_02921</name>
    <name evidence="1" type="ORF">CFH90_07145</name>
    <name evidence="5" type="ORF">DI542_14965</name>
    <name evidence="7" type="ORF">EGT73_02705</name>
    <name evidence="6" type="ORF">I6G67_09750</name>
    <name evidence="3" type="ORF">N5C10_09925</name>
    <name evidence="2" type="ORF">N5D11_13690</name>
    <name evidence="4" type="ORF">N5I27_07530</name>
    <name evidence="9" type="ORF">NCTC10308_00782</name>
</gene>
<dbReference type="EMBL" id="CP065666">
    <property type="protein sequence ID" value="QPS02543.1"/>
    <property type="molecule type" value="Genomic_DNA"/>
</dbReference>
<dbReference type="EMBL" id="QFQJ01000103">
    <property type="protein sequence ID" value="PZQ86163.1"/>
    <property type="molecule type" value="Genomic_DNA"/>
</dbReference>
<sequence length="66" mass="7681">MEQLSPPKYVKGLSIKFGESPFVLLAQFAFNASKQKWLKHEIEHVLNIAKQGDYHHLVKTLRQFSK</sequence>
<dbReference type="Proteomes" id="UP000196240">
    <property type="component" value="Unassembled WGS sequence"/>
</dbReference>
<dbReference type="EMBL" id="FUUY01000011">
    <property type="protein sequence ID" value="SJX23265.1"/>
    <property type="molecule type" value="Genomic_DNA"/>
</dbReference>
<name>A0A1R7QG57_ACIJO</name>
<dbReference type="GeneID" id="56338411"/>
<dbReference type="Proteomes" id="UP000595107">
    <property type="component" value="Chromosome"/>
</dbReference>
<evidence type="ECO:0000313" key="10">
    <source>
        <dbReference type="Proteomes" id="UP000196240"/>
    </source>
</evidence>
<dbReference type="EMBL" id="JAOCIL010000001">
    <property type="protein sequence ID" value="MDH1438238.1"/>
    <property type="molecule type" value="Genomic_DNA"/>
</dbReference>
<evidence type="ECO:0000313" key="11">
    <source>
        <dbReference type="Proteomes" id="UP000249282"/>
    </source>
</evidence>
<evidence type="ECO:0000313" key="1">
    <source>
        <dbReference type="EMBL" id="AZN63811.1"/>
    </source>
</evidence>
<evidence type="ECO:0000313" key="13">
    <source>
        <dbReference type="Proteomes" id="UP000276980"/>
    </source>
</evidence>
<reference evidence="9 12" key="4">
    <citation type="submission" date="2018-06" db="EMBL/GenBank/DDBJ databases">
        <authorList>
            <consortium name="Pathogen Informatics"/>
            <person name="Doyle S."/>
        </authorList>
    </citation>
    <scope>NUCLEOTIDE SEQUENCE [LARGE SCALE GENOMIC DNA]</scope>
    <source>
        <strain evidence="9 12">NCTC10308</strain>
    </source>
</reference>
<dbReference type="Proteomes" id="UP000276980">
    <property type="component" value="Chromosome"/>
</dbReference>
<reference evidence="7 14" key="5">
    <citation type="submission" date="2018-10" db="EMBL/GenBank/DDBJ databases">
        <title>Transmission dynamics of multidrug resistant bacteria on intensive care unit surfaces.</title>
        <authorList>
            <person name="D'Souza A.W."/>
            <person name="Potter R.F."/>
            <person name="Wallace M."/>
            <person name="Shupe A."/>
            <person name="Patel S."/>
            <person name="Sun S."/>
            <person name="Gul D."/>
            <person name="Kwon J.H."/>
            <person name="Andleeb S."/>
            <person name="Burnham C.-A.D."/>
            <person name="Dantas G."/>
        </authorList>
    </citation>
    <scope>NUCLEOTIDE SEQUENCE [LARGE SCALE GENOMIC DNA]</scope>
    <source>
        <strain evidence="7 14">AJ_385</strain>
    </source>
</reference>
<evidence type="ECO:0000313" key="2">
    <source>
        <dbReference type="EMBL" id="MDH0657153.1"/>
    </source>
</evidence>
<dbReference type="EMBL" id="RHXE01000003">
    <property type="protein sequence ID" value="RSE26503.1"/>
    <property type="molecule type" value="Genomic_DNA"/>
</dbReference>
<evidence type="ECO:0000313" key="7">
    <source>
        <dbReference type="EMBL" id="RSE26503.1"/>
    </source>
</evidence>
<protein>
    <submittedName>
        <fullName evidence="8">Uncharacterized protein</fullName>
    </submittedName>
</protein>
<reference evidence="8 10" key="1">
    <citation type="submission" date="2017-02" db="EMBL/GenBank/DDBJ databases">
        <authorList>
            <person name="Peterson S.W."/>
        </authorList>
    </citation>
    <scope>NUCLEOTIDE SEQUENCE [LARGE SCALE GENOMIC DNA]</scope>
    <source>
        <strain evidence="8">C6</strain>
    </source>
</reference>
<evidence type="ECO:0000313" key="8">
    <source>
        <dbReference type="EMBL" id="SJX23265.1"/>
    </source>
</evidence>
<reference evidence="6 15" key="6">
    <citation type="submission" date="2020-12" db="EMBL/GenBank/DDBJ databases">
        <title>FDA dAtabase for Regulatory Grade micrObial Sequences (FDA-ARGOS): Supporting development and validation of Infectious Disease Dx tests.</title>
        <authorList>
            <person name="Sproer C."/>
            <person name="Gronow S."/>
            <person name="Severitt S."/>
            <person name="Schroder I."/>
            <person name="Tallon L."/>
            <person name="Sadzewicz L."/>
            <person name="Zhao X."/>
            <person name="Boylan J."/>
            <person name="Ott S."/>
            <person name="Bowen H."/>
            <person name="Vavikolanu K."/>
            <person name="Mehta A."/>
            <person name="Aluvathingal J."/>
            <person name="Nadendla S."/>
            <person name="Lowell S."/>
            <person name="Myers T."/>
            <person name="Yan Y."/>
            <person name="Sichtig H."/>
        </authorList>
    </citation>
    <scope>NUCLEOTIDE SEQUENCE [LARGE SCALE GENOMIC DNA]</scope>
    <source>
        <strain evidence="6 15">FDAARGOS_910</strain>
    </source>
</reference>
<evidence type="ECO:0000313" key="6">
    <source>
        <dbReference type="EMBL" id="QPS02543.1"/>
    </source>
</evidence>
<dbReference type="EMBL" id="CP022298">
    <property type="protein sequence ID" value="AZN63811.1"/>
    <property type="molecule type" value="Genomic_DNA"/>
</dbReference>
<dbReference type="Proteomes" id="UP000249282">
    <property type="component" value="Unassembled WGS sequence"/>
</dbReference>
<dbReference type="RefSeq" id="WP_004693524.1">
    <property type="nucleotide sequence ID" value="NZ_BBTB01000036.1"/>
</dbReference>
<dbReference type="Proteomes" id="UP001161567">
    <property type="component" value="Unassembled WGS sequence"/>
</dbReference>
<dbReference type="Proteomes" id="UP000254227">
    <property type="component" value="Unassembled WGS sequence"/>
</dbReference>
<dbReference type="EMBL" id="JAOCBE010000001">
    <property type="protein sequence ID" value="MDH0969561.1"/>
    <property type="molecule type" value="Genomic_DNA"/>
</dbReference>
<evidence type="ECO:0000313" key="12">
    <source>
        <dbReference type="Proteomes" id="UP000254227"/>
    </source>
</evidence>
<reference evidence="2" key="7">
    <citation type="submission" date="2022-09" db="EMBL/GenBank/DDBJ databases">
        <title>Intensive care unit water sources are persistently colonized with multi-drug resistant bacteria and are the site of extensive horizontal gene transfer of antibiotic resistance genes.</title>
        <authorList>
            <person name="Diorio-Toth L."/>
        </authorList>
    </citation>
    <scope>NUCLEOTIDE SEQUENCE</scope>
    <source>
        <strain evidence="4">GD03725</strain>
        <strain evidence="2">GD03851</strain>
        <strain evidence="3">GD03920</strain>
    </source>
</reference>
<dbReference type="Proteomes" id="UP001159915">
    <property type="component" value="Unassembled WGS sequence"/>
</dbReference>
<organism evidence="8 10">
    <name type="scientific">Acinetobacter johnsonii</name>
    <dbReference type="NCBI Taxonomy" id="40214"/>
    <lineage>
        <taxon>Bacteria</taxon>
        <taxon>Pseudomonadati</taxon>
        <taxon>Pseudomonadota</taxon>
        <taxon>Gammaproteobacteria</taxon>
        <taxon>Moraxellales</taxon>
        <taxon>Moraxellaceae</taxon>
        <taxon>Acinetobacter</taxon>
    </lineage>
</organism>
<evidence type="ECO:0000313" key="15">
    <source>
        <dbReference type="Proteomes" id="UP000595107"/>
    </source>
</evidence>
<evidence type="ECO:0000313" key="9">
    <source>
        <dbReference type="EMBL" id="SUT92559.1"/>
    </source>
</evidence>
<evidence type="ECO:0000313" key="3">
    <source>
        <dbReference type="EMBL" id="MDH0969561.1"/>
    </source>
</evidence>
<proteinExistence type="predicted"/>
<dbReference type="Proteomes" id="UP001161099">
    <property type="component" value="Unassembled WGS sequence"/>
</dbReference>
<dbReference type="AlphaFoldDB" id="A0A1R7QG57"/>
<reference evidence="5 11" key="3">
    <citation type="submission" date="2017-11" db="EMBL/GenBank/DDBJ databases">
        <title>Infants hospitalized years apart are colonized by the same room-sourced microbial strains.</title>
        <authorList>
            <person name="Brooks B."/>
            <person name="Olm M.R."/>
            <person name="Firek B.A."/>
            <person name="Baker R."/>
            <person name="Thomas B.C."/>
            <person name="Morowitz M.J."/>
            <person name="Banfield J.F."/>
        </authorList>
    </citation>
    <scope>NUCLEOTIDE SEQUENCE [LARGE SCALE GENOMIC DNA]</scope>
    <source>
        <strain evidence="5">S2_003_000_R3_20</strain>
    </source>
</reference>
<evidence type="ECO:0000313" key="14">
    <source>
        <dbReference type="Proteomes" id="UP000277537"/>
    </source>
</evidence>
<dbReference type="EMBL" id="JAOCDR010000042">
    <property type="protein sequence ID" value="MDH0657153.1"/>
    <property type="molecule type" value="Genomic_DNA"/>
</dbReference>
<reference evidence="1 13" key="2">
    <citation type="submission" date="2017-06" db="EMBL/GenBank/DDBJ databases">
        <title>Complete Genome Sequence of the Carbazole-Degrading Bacterium Acinetobacter johnsonii IC001.</title>
        <authorList>
            <person name="Vejarano F."/>
            <person name="Suzuki-Minakuchi C."/>
            <person name="Ohtsubo Y."/>
            <person name="Tsuda M."/>
            <person name="Okada K."/>
            <person name="Nojiri H."/>
        </authorList>
    </citation>
    <scope>NUCLEOTIDE SEQUENCE [LARGE SCALE GENOMIC DNA]</scope>
    <source>
        <strain evidence="1 13">IC001</strain>
    </source>
</reference>
<accession>A0A1R7QG57</accession>